<evidence type="ECO:0000313" key="3">
    <source>
        <dbReference type="Proteomes" id="UP000238479"/>
    </source>
</evidence>
<dbReference type="OMA" id="EICYPRS"/>
<feature type="region of interest" description="Disordered" evidence="1">
    <location>
        <begin position="127"/>
        <end position="157"/>
    </location>
</feature>
<evidence type="ECO:0000256" key="1">
    <source>
        <dbReference type="SAM" id="MobiDB-lite"/>
    </source>
</evidence>
<proteinExistence type="predicted"/>
<dbReference type="AlphaFoldDB" id="A0A2P6Q336"/>
<feature type="compositionally biased region" description="Polar residues" evidence="1">
    <location>
        <begin position="209"/>
        <end position="219"/>
    </location>
</feature>
<dbReference type="GO" id="GO:0004674">
    <property type="term" value="F:protein serine/threonine kinase activity"/>
    <property type="evidence" value="ECO:0007669"/>
    <property type="project" value="TreeGrafter"/>
</dbReference>
<keyword evidence="3" id="KW-1185">Reference proteome</keyword>
<feature type="region of interest" description="Disordered" evidence="1">
    <location>
        <begin position="200"/>
        <end position="219"/>
    </location>
</feature>
<dbReference type="PANTHER" id="PTHR33971:SF3">
    <property type="entry name" value="UBIQUITIN CARBOXYL-TERMINAL HYDROLASE 36"/>
    <property type="match status" value="1"/>
</dbReference>
<dbReference type="PANTHER" id="PTHR33971">
    <property type="entry name" value="OS06G0232000 PROTEIN"/>
    <property type="match status" value="1"/>
</dbReference>
<name>A0A2P6Q336_ROSCH</name>
<sequence>MAYYSSSYYQTGHDDHGEYYLTSYTHNPDDSAPISYSSYEDPCFQNLLEYQYPNPTPYYHANYHSASAYSNPISIQYDPPKFYEQSYETGVTQFLISYSVSPEFNDPEIDDYDDYDPTPYGGGYNIDSQYGKPLPPSNETCYPRGGSSSPLDLKPPNLNGAIVPVSVGGNEPIADEQAAKPIKEISQPTKEEEPRQVLAIENGDDTKSQGKTNQGEVYNSGSVSGRGLYDRVPSGYGLEAMDMCESLFGYWPCLARDLRRSNCEPGNDLRYSCEGRYENSWKGAADYLFGSSNPYGGERTTYYEYEDYRG</sequence>
<dbReference type="Gramene" id="PRQ28605">
    <property type="protein sequence ID" value="PRQ28605"/>
    <property type="gene ID" value="RchiOBHm_Chr5g0004821"/>
</dbReference>
<dbReference type="InterPro" id="IPR038943">
    <property type="entry name" value="PLDrp1-like"/>
</dbReference>
<dbReference type="EMBL" id="PDCK01000043">
    <property type="protein sequence ID" value="PRQ28605.1"/>
    <property type="molecule type" value="Genomic_DNA"/>
</dbReference>
<dbReference type="OrthoDB" id="768992at2759"/>
<accession>A0A2P6Q336</accession>
<protein>
    <submittedName>
        <fullName evidence="2">Uncharacterized protein</fullName>
    </submittedName>
</protein>
<dbReference type="STRING" id="74649.A0A2P6Q336"/>
<comment type="caution">
    <text evidence="2">The sequence shown here is derived from an EMBL/GenBank/DDBJ whole genome shotgun (WGS) entry which is preliminary data.</text>
</comment>
<reference evidence="2 3" key="1">
    <citation type="journal article" date="2018" name="Nat. Genet.">
        <title>The Rosa genome provides new insights in the design of modern roses.</title>
        <authorList>
            <person name="Bendahmane M."/>
        </authorList>
    </citation>
    <scope>NUCLEOTIDE SEQUENCE [LARGE SCALE GENOMIC DNA]</scope>
    <source>
        <strain evidence="3">cv. Old Blush</strain>
    </source>
</reference>
<organism evidence="2 3">
    <name type="scientific">Rosa chinensis</name>
    <name type="common">China rose</name>
    <dbReference type="NCBI Taxonomy" id="74649"/>
    <lineage>
        <taxon>Eukaryota</taxon>
        <taxon>Viridiplantae</taxon>
        <taxon>Streptophyta</taxon>
        <taxon>Embryophyta</taxon>
        <taxon>Tracheophyta</taxon>
        <taxon>Spermatophyta</taxon>
        <taxon>Magnoliopsida</taxon>
        <taxon>eudicotyledons</taxon>
        <taxon>Gunneridae</taxon>
        <taxon>Pentapetalae</taxon>
        <taxon>rosids</taxon>
        <taxon>fabids</taxon>
        <taxon>Rosales</taxon>
        <taxon>Rosaceae</taxon>
        <taxon>Rosoideae</taxon>
        <taxon>Rosoideae incertae sedis</taxon>
        <taxon>Rosa</taxon>
    </lineage>
</organism>
<dbReference type="Proteomes" id="UP000238479">
    <property type="component" value="Chromosome 5"/>
</dbReference>
<dbReference type="GO" id="GO:0070300">
    <property type="term" value="F:phosphatidic acid binding"/>
    <property type="evidence" value="ECO:0007669"/>
    <property type="project" value="InterPro"/>
</dbReference>
<evidence type="ECO:0000313" key="2">
    <source>
        <dbReference type="EMBL" id="PRQ28605.1"/>
    </source>
</evidence>
<gene>
    <name evidence="2" type="ORF">RchiOBHm_Chr5g0004821</name>
</gene>